<gene>
    <name evidence="2" type="ORF">BC643_2390</name>
</gene>
<dbReference type="OrthoDB" id="9802842at2"/>
<evidence type="ECO:0000313" key="3">
    <source>
        <dbReference type="Proteomes" id="UP000283387"/>
    </source>
</evidence>
<feature type="transmembrane region" description="Helical" evidence="1">
    <location>
        <begin position="12"/>
        <end position="37"/>
    </location>
</feature>
<keyword evidence="1" id="KW-0812">Transmembrane</keyword>
<dbReference type="NCBIfam" id="TIGR02046">
    <property type="entry name" value="sdhC_b558_fam"/>
    <property type="match status" value="1"/>
</dbReference>
<dbReference type="InterPro" id="IPR034804">
    <property type="entry name" value="SQR/QFR_C/D"/>
</dbReference>
<feature type="transmembrane region" description="Helical" evidence="1">
    <location>
        <begin position="57"/>
        <end position="78"/>
    </location>
</feature>
<dbReference type="GO" id="GO:0016020">
    <property type="term" value="C:membrane"/>
    <property type="evidence" value="ECO:0007669"/>
    <property type="project" value="InterPro"/>
</dbReference>
<dbReference type="InterPro" id="IPR011138">
    <property type="entry name" value="Cytochrome_b-558"/>
</dbReference>
<evidence type="ECO:0000256" key="1">
    <source>
        <dbReference type="SAM" id="Phobius"/>
    </source>
</evidence>
<protein>
    <submittedName>
        <fullName evidence="2">Succinate dehydrogenase subunit C</fullName>
    </submittedName>
</protein>
<feature type="transmembrane region" description="Helical" evidence="1">
    <location>
        <begin position="204"/>
        <end position="224"/>
    </location>
</feature>
<dbReference type="Proteomes" id="UP000283387">
    <property type="component" value="Unassembled WGS sequence"/>
</dbReference>
<proteinExistence type="predicted"/>
<accession>A0A419W973</accession>
<dbReference type="CDD" id="cd03498">
    <property type="entry name" value="SQR_TypeB_2_TM"/>
    <property type="match status" value="1"/>
</dbReference>
<comment type="caution">
    <text evidence="2">The sequence shown here is derived from an EMBL/GenBank/DDBJ whole genome shotgun (WGS) entry which is preliminary data.</text>
</comment>
<sequence length="226" mass="25186">MSNFLTASIGRKFIMSITGLFLMMFICVHLGVNLLLIVDDSGALFNQGAHFMATNPFIKIMEPVLGLGFAVHIIWSFLISFQNYKARPVSYDKSNASYSSAWASRNMLVLGGLVLVFLVIHIMNFYYVIKFDPHSMSTAVVDGTEMHDTYALVAGLFKSSVVYGILYIIGGILLGFHLGHGFWSSFQTLGLNNKNWLCRLQIVGKVYAILVAVGFSIIPLYFLIKF</sequence>
<dbReference type="SUPFAM" id="SSF81343">
    <property type="entry name" value="Fumarate reductase respiratory complex transmembrane subunits"/>
    <property type="match status" value="1"/>
</dbReference>
<evidence type="ECO:0000313" key="2">
    <source>
        <dbReference type="EMBL" id="RKD92021.1"/>
    </source>
</evidence>
<dbReference type="EMBL" id="RAPN01000001">
    <property type="protein sequence ID" value="RKD92021.1"/>
    <property type="molecule type" value="Genomic_DNA"/>
</dbReference>
<dbReference type="Gene3D" id="1.20.1300.10">
    <property type="entry name" value="Fumarate reductase/succinate dehydrogenase, transmembrane subunit"/>
    <property type="match status" value="1"/>
</dbReference>
<organism evidence="2 3">
    <name type="scientific">Mangrovibacterium diazotrophicum</name>
    <dbReference type="NCBI Taxonomy" id="1261403"/>
    <lineage>
        <taxon>Bacteria</taxon>
        <taxon>Pseudomonadati</taxon>
        <taxon>Bacteroidota</taxon>
        <taxon>Bacteroidia</taxon>
        <taxon>Marinilabiliales</taxon>
        <taxon>Prolixibacteraceae</taxon>
        <taxon>Mangrovibacterium</taxon>
    </lineage>
</organism>
<feature type="transmembrane region" description="Helical" evidence="1">
    <location>
        <begin position="107"/>
        <end position="129"/>
    </location>
</feature>
<name>A0A419W973_9BACT</name>
<keyword evidence="3" id="KW-1185">Reference proteome</keyword>
<reference evidence="2 3" key="1">
    <citation type="submission" date="2018-09" db="EMBL/GenBank/DDBJ databases">
        <title>Genomic Encyclopedia of Archaeal and Bacterial Type Strains, Phase II (KMG-II): from individual species to whole genera.</title>
        <authorList>
            <person name="Goeker M."/>
        </authorList>
    </citation>
    <scope>NUCLEOTIDE SEQUENCE [LARGE SCALE GENOMIC DNA]</scope>
    <source>
        <strain evidence="2 3">DSM 27148</strain>
    </source>
</reference>
<dbReference type="AlphaFoldDB" id="A0A419W973"/>
<keyword evidence="1" id="KW-0472">Membrane</keyword>
<dbReference type="RefSeq" id="WP_120273276.1">
    <property type="nucleotide sequence ID" value="NZ_RAPN01000001.1"/>
</dbReference>
<feature type="transmembrane region" description="Helical" evidence="1">
    <location>
        <begin position="161"/>
        <end position="183"/>
    </location>
</feature>
<keyword evidence="1" id="KW-1133">Transmembrane helix</keyword>